<dbReference type="Proteomes" id="UP001186944">
    <property type="component" value="Unassembled WGS sequence"/>
</dbReference>
<protein>
    <submittedName>
        <fullName evidence="1">Uncharacterized protein</fullName>
    </submittedName>
</protein>
<dbReference type="PANTHER" id="PTHR34305:SF1">
    <property type="entry name" value="SWIM-TYPE DOMAIN-CONTAINING PROTEIN"/>
    <property type="match status" value="1"/>
</dbReference>
<name>A0AA88YI49_PINIB</name>
<organism evidence="1 2">
    <name type="scientific">Pinctada imbricata</name>
    <name type="common">Atlantic pearl-oyster</name>
    <name type="synonym">Pinctada martensii</name>
    <dbReference type="NCBI Taxonomy" id="66713"/>
    <lineage>
        <taxon>Eukaryota</taxon>
        <taxon>Metazoa</taxon>
        <taxon>Spiralia</taxon>
        <taxon>Lophotrochozoa</taxon>
        <taxon>Mollusca</taxon>
        <taxon>Bivalvia</taxon>
        <taxon>Autobranchia</taxon>
        <taxon>Pteriomorphia</taxon>
        <taxon>Pterioida</taxon>
        <taxon>Pterioidea</taxon>
        <taxon>Pteriidae</taxon>
        <taxon>Pinctada</taxon>
    </lineage>
</organism>
<reference evidence="1" key="1">
    <citation type="submission" date="2019-08" db="EMBL/GenBank/DDBJ databases">
        <title>The improved chromosome-level genome for the pearl oyster Pinctada fucata martensii using PacBio sequencing and Hi-C.</title>
        <authorList>
            <person name="Zheng Z."/>
        </authorList>
    </citation>
    <scope>NUCLEOTIDE SEQUENCE</scope>
    <source>
        <strain evidence="1">ZZ-2019</strain>
        <tissue evidence="1">Adductor muscle</tissue>
    </source>
</reference>
<sequence>MIPGSEGRKDAFSSAYLHMPNAPEELFYDFSCQLEEYCLNREPGFFKNTRFFHDVFHGFTHKCPNVYKSKRLLPLRKVNTEICEQFNSFIQRIKFSARSMTMTRFNFYLQFMIFQWSERKRKQFDRRCNAAMAYIL</sequence>
<accession>A0AA88YI49</accession>
<comment type="caution">
    <text evidence="1">The sequence shown here is derived from an EMBL/GenBank/DDBJ whole genome shotgun (WGS) entry which is preliminary data.</text>
</comment>
<evidence type="ECO:0000313" key="1">
    <source>
        <dbReference type="EMBL" id="KAK3105970.1"/>
    </source>
</evidence>
<keyword evidence="2" id="KW-1185">Reference proteome</keyword>
<dbReference type="PANTHER" id="PTHR34305">
    <property type="entry name" value="EXPRESSED PROTEIN"/>
    <property type="match status" value="1"/>
</dbReference>
<dbReference type="AlphaFoldDB" id="A0AA88YI49"/>
<gene>
    <name evidence="1" type="ORF">FSP39_009836</name>
</gene>
<proteinExistence type="predicted"/>
<dbReference type="EMBL" id="VSWD01000003">
    <property type="protein sequence ID" value="KAK3105970.1"/>
    <property type="molecule type" value="Genomic_DNA"/>
</dbReference>
<evidence type="ECO:0000313" key="2">
    <source>
        <dbReference type="Proteomes" id="UP001186944"/>
    </source>
</evidence>